<organism evidence="3 4">
    <name type="scientific">Batillaria attramentaria</name>
    <dbReference type="NCBI Taxonomy" id="370345"/>
    <lineage>
        <taxon>Eukaryota</taxon>
        <taxon>Metazoa</taxon>
        <taxon>Spiralia</taxon>
        <taxon>Lophotrochozoa</taxon>
        <taxon>Mollusca</taxon>
        <taxon>Gastropoda</taxon>
        <taxon>Caenogastropoda</taxon>
        <taxon>Sorbeoconcha</taxon>
        <taxon>Cerithioidea</taxon>
        <taxon>Batillariidae</taxon>
        <taxon>Batillaria</taxon>
    </lineage>
</organism>
<evidence type="ECO:0000313" key="3">
    <source>
        <dbReference type="EMBL" id="KAK7484037.1"/>
    </source>
</evidence>
<dbReference type="Proteomes" id="UP001519460">
    <property type="component" value="Unassembled WGS sequence"/>
</dbReference>
<keyword evidence="1" id="KW-0067">ATP-binding</keyword>
<keyword evidence="4" id="KW-1185">Reference proteome</keyword>
<comment type="caution">
    <text evidence="3">The sequence shown here is derived from an EMBL/GenBank/DDBJ whole genome shotgun (WGS) entry which is preliminary data.</text>
</comment>
<reference evidence="3 4" key="1">
    <citation type="journal article" date="2023" name="Sci. Data">
        <title>Genome assembly of the Korean intertidal mud-creeper Batillaria attramentaria.</title>
        <authorList>
            <person name="Patra A.K."/>
            <person name="Ho P.T."/>
            <person name="Jun S."/>
            <person name="Lee S.J."/>
            <person name="Kim Y."/>
            <person name="Won Y.J."/>
        </authorList>
    </citation>
    <scope>NUCLEOTIDE SEQUENCE [LARGE SCALE GENOMIC DNA]</scope>
    <source>
        <strain evidence="3">Wonlab-2016</strain>
    </source>
</reference>
<proteinExistence type="predicted"/>
<dbReference type="PANTHER" id="PTHR48066">
    <property type="entry name" value="CARNOSINE SYNTHASE 1"/>
    <property type="match status" value="1"/>
</dbReference>
<feature type="domain" description="ATP-grasp" evidence="2">
    <location>
        <begin position="594"/>
        <end position="798"/>
    </location>
</feature>
<dbReference type="PANTHER" id="PTHR48066:SF1">
    <property type="entry name" value="CARNOSINE SYNTHASE 1"/>
    <property type="match status" value="1"/>
</dbReference>
<dbReference type="Pfam" id="PF15632">
    <property type="entry name" value="ATPgrasp_Ter"/>
    <property type="match status" value="1"/>
</dbReference>
<dbReference type="AlphaFoldDB" id="A0ABD0KAH9"/>
<accession>A0ABD0KAH9</accession>
<name>A0ABD0KAH9_9CAEN</name>
<keyword evidence="1" id="KW-0547">Nucleotide-binding</keyword>
<evidence type="ECO:0000256" key="1">
    <source>
        <dbReference type="PROSITE-ProRule" id="PRU00409"/>
    </source>
</evidence>
<gene>
    <name evidence="3" type="ORF">BaRGS_00024772</name>
</gene>
<dbReference type="GO" id="GO:0005524">
    <property type="term" value="F:ATP binding"/>
    <property type="evidence" value="ECO:0007669"/>
    <property type="project" value="UniProtKB-UniRule"/>
</dbReference>
<dbReference type="InterPro" id="IPR011761">
    <property type="entry name" value="ATP-grasp"/>
</dbReference>
<sequence length="918" mass="101364">MQTTKGSTEREACPVEEQYILLQSVLRDHQLPATVDRTDSPRTRHTKNDITIVILAEVEEGIPPLFEGNRQCPDGVLLVLTTPWLSREPSSRDVTMSSLYVHKAISMSAGQTYLDTFSPPRRATYVVNHLSGAITAGRRTEGEAMAEWRLDCPLASSAKQSARVDNKLLTRLVCAEIGVPTPVTLGLLLKGEIGDECSERIPTVTVLTLQSKEVNADWLRTHVERFLSSDVMMQYDKVVVKPFGPPWYACQNVTFHAKSQTGSIVKAVLDLLTMIDPGEGILVESFLETMEPLVSRSDGRHAVNVEGIQLALRARAVVSRTPLDGARMTQIVCGIGDASQPLGGLSTISISLELMLRKWGIRDVSQQKEIRDVIRRGSEKLLLELMEREKRLREEERGGAGAQTETIGLDYVFTKRNDVITPVVIEVNSQDCLFVSTVHELLNPLCRGQAARTWVQTMVARSQRYLMYGKTVLSIGAGRVTRQLWSDAKQWGLKTVIVEANRDHAARQDVSWFLHYDYTDHTRDEEHAHAIVQLIQSRVGHVDGCLTPTDDACPLTSLVAEGLNLRHTSSYTAAMSAKNKLLTMKMLRDNSYDPPHTVPTKLFSSPVAMVTGPDALEEAVKQVPLPAVLKLQFGSMSAATKYVQNLPEAVEHVQHAQATIRTHADLHGMGEGHGQGFLLMPRLMGTEHDVDVVMFEGQLMAAFLSDTGPTHEPFFRETVGAIPSVLDEEQERVLIAAADSCCRGLGLTTGVFNVEMMLTPLGPKLLEINARMSAFYKREWLRRIYHVDLFELALMAACGVRPVTSNSPQGGYSSRAAREDNGQLIGLLLFASRHGNALATTATPEHLRDLHERGCILYVPMQEKVVRSSHGFERPVGSLAVHAPTLDEARAKLVATCVTLGLETEDSLADVMKDFVLL</sequence>
<dbReference type="SUPFAM" id="SSF56059">
    <property type="entry name" value="Glutathione synthetase ATP-binding domain-like"/>
    <property type="match status" value="1"/>
</dbReference>
<dbReference type="EMBL" id="JACVVK020000217">
    <property type="protein sequence ID" value="KAK7484037.1"/>
    <property type="molecule type" value="Genomic_DNA"/>
</dbReference>
<protein>
    <recommendedName>
        <fullName evidence="2">ATP-grasp domain-containing protein</fullName>
    </recommendedName>
</protein>
<dbReference type="Gene3D" id="3.40.50.20">
    <property type="match status" value="1"/>
</dbReference>
<dbReference type="Gene3D" id="3.30.470.20">
    <property type="entry name" value="ATP-grasp fold, B domain"/>
    <property type="match status" value="1"/>
</dbReference>
<evidence type="ECO:0000313" key="4">
    <source>
        <dbReference type="Proteomes" id="UP001519460"/>
    </source>
</evidence>
<dbReference type="InterPro" id="IPR031046">
    <property type="entry name" value="CARNS1"/>
</dbReference>
<evidence type="ECO:0000259" key="2">
    <source>
        <dbReference type="PROSITE" id="PS50975"/>
    </source>
</evidence>
<dbReference type="PROSITE" id="PS50975">
    <property type="entry name" value="ATP_GRASP"/>
    <property type="match status" value="1"/>
</dbReference>